<keyword evidence="9 12" id="KW-0407">Ion channel</keyword>
<evidence type="ECO:0000313" key="13">
    <source>
        <dbReference type="EMBL" id="OHV17587.1"/>
    </source>
</evidence>
<accession>A0A1S1P8V3</accession>
<comment type="caution">
    <text evidence="13">The sequence shown here is derived from an EMBL/GenBank/DDBJ whole genome shotgun (WGS) entry which is preliminary data.</text>
</comment>
<evidence type="ECO:0000313" key="14">
    <source>
        <dbReference type="Proteomes" id="UP000180215"/>
    </source>
</evidence>
<evidence type="ECO:0000256" key="5">
    <source>
        <dbReference type="ARBA" id="ARBA00022989"/>
    </source>
</evidence>
<dbReference type="Pfam" id="PF02537">
    <property type="entry name" value="CRCB"/>
    <property type="match status" value="1"/>
</dbReference>
<comment type="catalytic activity">
    <reaction evidence="11">
        <text>fluoride(in) = fluoride(out)</text>
        <dbReference type="Rhea" id="RHEA:76159"/>
        <dbReference type="ChEBI" id="CHEBI:17051"/>
    </reaction>
    <physiologicalReaction direction="left-to-right" evidence="11">
        <dbReference type="Rhea" id="RHEA:76160"/>
    </physiologicalReaction>
</comment>
<comment type="function">
    <text evidence="12">Fluoride-specific ion channel. Important for reducing fluoride concentration in the cell, thus reducing its toxicity.</text>
</comment>
<evidence type="ECO:0000256" key="10">
    <source>
        <dbReference type="ARBA" id="ARBA00035120"/>
    </source>
</evidence>
<evidence type="ECO:0000256" key="6">
    <source>
        <dbReference type="ARBA" id="ARBA00023053"/>
    </source>
</evidence>
<keyword evidence="8 12" id="KW-0472">Membrane</keyword>
<dbReference type="PANTHER" id="PTHR28259">
    <property type="entry name" value="FLUORIDE EXPORT PROTEIN 1-RELATED"/>
    <property type="match status" value="1"/>
</dbReference>
<evidence type="ECO:0000256" key="3">
    <source>
        <dbReference type="ARBA" id="ARBA00022519"/>
    </source>
</evidence>
<evidence type="ECO:0000256" key="8">
    <source>
        <dbReference type="ARBA" id="ARBA00023136"/>
    </source>
</evidence>
<feature type="transmembrane region" description="Helical" evidence="12">
    <location>
        <begin position="72"/>
        <end position="90"/>
    </location>
</feature>
<dbReference type="GO" id="GO:0005886">
    <property type="term" value="C:plasma membrane"/>
    <property type="evidence" value="ECO:0007669"/>
    <property type="project" value="UniProtKB-SubCell"/>
</dbReference>
<keyword evidence="6 12" id="KW-0915">Sodium</keyword>
<evidence type="ECO:0000256" key="4">
    <source>
        <dbReference type="ARBA" id="ARBA00022692"/>
    </source>
</evidence>
<dbReference type="NCBIfam" id="NF010794">
    <property type="entry name" value="PRK14198.1"/>
    <property type="match status" value="1"/>
</dbReference>
<evidence type="ECO:0000256" key="1">
    <source>
        <dbReference type="ARBA" id="ARBA00004651"/>
    </source>
</evidence>
<sequence>MKGQTVGFVIVFLGAGIGGAFRHGINLAALRLLGAGAFPYGTLSINVLGSFLMGLIAEYFALKAGLPMQLRLFLTTGILGGFTTFSAFSLETALLYEKGQGWAALVYAAASVVLAVGALILALGLVRAFVNGGAA</sequence>
<dbReference type="GO" id="GO:0046872">
    <property type="term" value="F:metal ion binding"/>
    <property type="evidence" value="ECO:0007669"/>
    <property type="project" value="UniProtKB-KW"/>
</dbReference>
<dbReference type="NCBIfam" id="TIGR00494">
    <property type="entry name" value="crcB"/>
    <property type="match status" value="1"/>
</dbReference>
<organism evidence="13 14">
    <name type="scientific">Methylorubrum extorquens</name>
    <name type="common">Methylobacterium dichloromethanicum</name>
    <name type="synonym">Methylobacterium extorquens</name>
    <dbReference type="NCBI Taxonomy" id="408"/>
    <lineage>
        <taxon>Bacteria</taxon>
        <taxon>Pseudomonadati</taxon>
        <taxon>Pseudomonadota</taxon>
        <taxon>Alphaproteobacteria</taxon>
        <taxon>Hyphomicrobiales</taxon>
        <taxon>Methylobacteriaceae</taxon>
        <taxon>Methylorubrum</taxon>
    </lineage>
</organism>
<keyword evidence="7 12" id="KW-0406">Ion transport</keyword>
<dbReference type="InterPro" id="IPR003691">
    <property type="entry name" value="FluC"/>
</dbReference>
<comment type="subcellular location">
    <subcellularLocation>
        <location evidence="1 12">Cell membrane</location>
        <topology evidence="1 12">Multi-pass membrane protein</topology>
    </subcellularLocation>
</comment>
<dbReference type="GO" id="GO:0140114">
    <property type="term" value="P:cellular detoxification of fluoride"/>
    <property type="evidence" value="ECO:0007669"/>
    <property type="project" value="UniProtKB-UniRule"/>
</dbReference>
<evidence type="ECO:0000256" key="9">
    <source>
        <dbReference type="ARBA" id="ARBA00023303"/>
    </source>
</evidence>
<evidence type="ECO:0000256" key="11">
    <source>
        <dbReference type="ARBA" id="ARBA00035585"/>
    </source>
</evidence>
<keyword evidence="4 12" id="KW-0812">Transmembrane</keyword>
<evidence type="ECO:0000256" key="2">
    <source>
        <dbReference type="ARBA" id="ARBA00022475"/>
    </source>
</evidence>
<dbReference type="GO" id="GO:0062054">
    <property type="term" value="F:fluoride channel activity"/>
    <property type="evidence" value="ECO:0007669"/>
    <property type="project" value="UniProtKB-UniRule"/>
</dbReference>
<feature type="binding site" evidence="12">
    <location>
        <position position="83"/>
    </location>
    <ligand>
        <name>Na(+)</name>
        <dbReference type="ChEBI" id="CHEBI:29101"/>
        <note>structural</note>
    </ligand>
</feature>
<evidence type="ECO:0000256" key="7">
    <source>
        <dbReference type="ARBA" id="ARBA00023065"/>
    </source>
</evidence>
<dbReference type="HAMAP" id="MF_00454">
    <property type="entry name" value="FluC"/>
    <property type="match status" value="1"/>
</dbReference>
<comment type="activity regulation">
    <text evidence="12">Na(+) is not transported, but it plays an essential structural role and its presence is essential for fluoride channel function.</text>
</comment>
<keyword evidence="5 12" id="KW-1133">Transmembrane helix</keyword>
<dbReference type="PANTHER" id="PTHR28259:SF1">
    <property type="entry name" value="FLUORIDE EXPORT PROTEIN 1-RELATED"/>
    <property type="match status" value="1"/>
</dbReference>
<dbReference type="Proteomes" id="UP000180215">
    <property type="component" value="Unassembled WGS sequence"/>
</dbReference>
<comment type="similarity">
    <text evidence="10 12">Belongs to the fluoride channel Fluc/FEX (TC 1.A.43) family.</text>
</comment>
<keyword evidence="12" id="KW-0813">Transport</keyword>
<feature type="transmembrane region" description="Helical" evidence="12">
    <location>
        <begin position="38"/>
        <end position="60"/>
    </location>
</feature>
<feature type="transmembrane region" description="Helical" evidence="12">
    <location>
        <begin position="102"/>
        <end position="130"/>
    </location>
</feature>
<protein>
    <recommendedName>
        <fullName evidence="12">Fluoride-specific ion channel FluC</fullName>
    </recommendedName>
</protein>
<dbReference type="AlphaFoldDB" id="A0A1S1P8V3"/>
<proteinExistence type="inferred from homology"/>
<dbReference type="EMBL" id="MNAO01000031">
    <property type="protein sequence ID" value="OHV17587.1"/>
    <property type="molecule type" value="Genomic_DNA"/>
</dbReference>
<gene>
    <name evidence="12" type="primary">fluC</name>
    <name evidence="12" type="synonym">crcB</name>
    <name evidence="13" type="ORF">BK022_04705</name>
</gene>
<evidence type="ECO:0000256" key="12">
    <source>
        <dbReference type="HAMAP-Rule" id="MF_00454"/>
    </source>
</evidence>
<feature type="binding site" evidence="12">
    <location>
        <position position="80"/>
    </location>
    <ligand>
        <name>Na(+)</name>
        <dbReference type="ChEBI" id="CHEBI:29101"/>
        <note>structural</note>
    </ligand>
</feature>
<name>A0A1S1P8V3_METEX</name>
<reference evidence="13 14" key="1">
    <citation type="submission" date="2016-10" db="EMBL/GenBank/DDBJ databases">
        <title>Draft genome sequence of Methylobacterium extorquens CP3, a seed endophyte of Crotalaria pumila with plant growth-promoting and metal tolerance properties.</title>
        <authorList>
            <person name="Sanchez-Lopez A.S."/>
            <person name="Van Hamme J.D."/>
            <person name="Thijs S."/>
            <person name="Mcammond B.M."/>
            <person name="Stevens V."/>
            <person name="Gonzalez-Chavez M.D.C."/>
            <person name="Vangronsveld J."/>
        </authorList>
    </citation>
    <scope>NUCLEOTIDE SEQUENCE [LARGE SCALE GENOMIC DNA]</scope>
    <source>
        <strain evidence="13 14">CP3</strain>
    </source>
</reference>
<keyword evidence="12" id="KW-0479">Metal-binding</keyword>
<keyword evidence="2 12" id="KW-1003">Cell membrane</keyword>
<keyword evidence="3" id="KW-0997">Cell inner membrane</keyword>